<dbReference type="RefSeq" id="WP_379908758.1">
    <property type="nucleotide sequence ID" value="NZ_JBHSWE010000001.1"/>
</dbReference>
<protein>
    <recommendedName>
        <fullName evidence="3">ABC transporter ATP-binding protein</fullName>
    </recommendedName>
</protein>
<comment type="caution">
    <text evidence="1">The sequence shown here is derived from an EMBL/GenBank/DDBJ whole genome shotgun (WGS) entry which is preliminary data.</text>
</comment>
<sequence>MIELINVSKGYGDSWAVQDLSLTIEPGSSACWSAPPAAASPPP</sequence>
<name>A0ABW1ZYJ4_9GAMM</name>
<proteinExistence type="predicted"/>
<organism evidence="1 2">
    <name type="scientific">Marinobacterium aestuariivivens</name>
    <dbReference type="NCBI Taxonomy" id="1698799"/>
    <lineage>
        <taxon>Bacteria</taxon>
        <taxon>Pseudomonadati</taxon>
        <taxon>Pseudomonadota</taxon>
        <taxon>Gammaproteobacteria</taxon>
        <taxon>Oceanospirillales</taxon>
        <taxon>Oceanospirillaceae</taxon>
        <taxon>Marinobacterium</taxon>
    </lineage>
</organism>
<dbReference type="Proteomes" id="UP001596422">
    <property type="component" value="Unassembled WGS sequence"/>
</dbReference>
<reference evidence="2" key="1">
    <citation type="journal article" date="2019" name="Int. J. Syst. Evol. Microbiol.">
        <title>The Global Catalogue of Microorganisms (GCM) 10K type strain sequencing project: providing services to taxonomists for standard genome sequencing and annotation.</title>
        <authorList>
            <consortium name="The Broad Institute Genomics Platform"/>
            <consortium name="The Broad Institute Genome Sequencing Center for Infectious Disease"/>
            <person name="Wu L."/>
            <person name="Ma J."/>
        </authorList>
    </citation>
    <scope>NUCLEOTIDE SEQUENCE [LARGE SCALE GENOMIC DNA]</scope>
    <source>
        <strain evidence="2">NBRC 111756</strain>
    </source>
</reference>
<gene>
    <name evidence="1" type="ORF">ACFQDL_09295</name>
</gene>
<keyword evidence="2" id="KW-1185">Reference proteome</keyword>
<evidence type="ECO:0000313" key="1">
    <source>
        <dbReference type="EMBL" id="MFC6670257.1"/>
    </source>
</evidence>
<accession>A0ABW1ZYJ4</accession>
<dbReference type="EMBL" id="JBHSWE010000001">
    <property type="protein sequence ID" value="MFC6670257.1"/>
    <property type="molecule type" value="Genomic_DNA"/>
</dbReference>
<evidence type="ECO:0008006" key="3">
    <source>
        <dbReference type="Google" id="ProtNLM"/>
    </source>
</evidence>
<evidence type="ECO:0000313" key="2">
    <source>
        <dbReference type="Proteomes" id="UP001596422"/>
    </source>
</evidence>